<evidence type="ECO:0000256" key="1">
    <source>
        <dbReference type="SAM" id="Phobius"/>
    </source>
</evidence>
<gene>
    <name evidence="2" type="ORF">UCREL1_7162</name>
</gene>
<reference evidence="3" key="1">
    <citation type="journal article" date="2013" name="Genome Announc.">
        <title>Draft genome sequence of the grapevine dieback fungus Eutypa lata UCR-EL1.</title>
        <authorList>
            <person name="Blanco-Ulate B."/>
            <person name="Rolshausen P.E."/>
            <person name="Cantu D."/>
        </authorList>
    </citation>
    <scope>NUCLEOTIDE SEQUENCE [LARGE SCALE GENOMIC DNA]</scope>
    <source>
        <strain evidence="3">UCR-EL1</strain>
    </source>
</reference>
<protein>
    <submittedName>
        <fullName evidence="2">Uncharacterized protein</fullName>
    </submittedName>
</protein>
<dbReference type="Proteomes" id="UP000012174">
    <property type="component" value="Unassembled WGS sequence"/>
</dbReference>
<organism evidence="2 3">
    <name type="scientific">Eutypa lata (strain UCR-EL1)</name>
    <name type="common">Grapevine dieback disease fungus</name>
    <name type="synonym">Eutypa armeniacae</name>
    <dbReference type="NCBI Taxonomy" id="1287681"/>
    <lineage>
        <taxon>Eukaryota</taxon>
        <taxon>Fungi</taxon>
        <taxon>Dikarya</taxon>
        <taxon>Ascomycota</taxon>
        <taxon>Pezizomycotina</taxon>
        <taxon>Sordariomycetes</taxon>
        <taxon>Xylariomycetidae</taxon>
        <taxon>Xylariales</taxon>
        <taxon>Diatrypaceae</taxon>
        <taxon>Eutypa</taxon>
    </lineage>
</organism>
<keyword evidence="1" id="KW-1133">Transmembrane helix</keyword>
<name>M7SHR5_EUTLA</name>
<dbReference type="AlphaFoldDB" id="M7SHR5"/>
<keyword evidence="1" id="KW-0472">Membrane</keyword>
<accession>M7SHR5</accession>
<keyword evidence="1" id="KW-0812">Transmembrane</keyword>
<evidence type="ECO:0000313" key="3">
    <source>
        <dbReference type="Proteomes" id="UP000012174"/>
    </source>
</evidence>
<dbReference type="OMA" id="MARAYFS"/>
<keyword evidence="3" id="KW-1185">Reference proteome</keyword>
<sequence>MGILPRLPRLNLNLSQKLTYSPYGPRPHRSPRLIKAWIAALAIVVLIMYYMMTRHRDTTRSYANMLAHGHGQAGGGDGGGAAVRGGGGGAAGEGVGTAAVAMGD</sequence>
<proteinExistence type="predicted"/>
<dbReference type="KEGG" id="ela:UCREL1_7162"/>
<dbReference type="HOGENOM" id="CLU_2250153_0_0_1"/>
<feature type="transmembrane region" description="Helical" evidence="1">
    <location>
        <begin position="34"/>
        <end position="52"/>
    </location>
</feature>
<dbReference type="EMBL" id="KB706773">
    <property type="protein sequence ID" value="EMR65859.1"/>
    <property type="molecule type" value="Genomic_DNA"/>
</dbReference>
<evidence type="ECO:0000313" key="2">
    <source>
        <dbReference type="EMBL" id="EMR65859.1"/>
    </source>
</evidence>